<evidence type="ECO:0000313" key="2">
    <source>
        <dbReference type="EMBL" id="KAH7153618.1"/>
    </source>
</evidence>
<evidence type="ECO:0000259" key="1">
    <source>
        <dbReference type="SMART" id="SM00235"/>
    </source>
</evidence>
<dbReference type="GO" id="GO:0030247">
    <property type="term" value="F:polysaccharide binding"/>
    <property type="evidence" value="ECO:0007669"/>
    <property type="project" value="TreeGrafter"/>
</dbReference>
<keyword evidence="3" id="KW-1185">Reference proteome</keyword>
<dbReference type="PANTHER" id="PTHR46938">
    <property type="entry name" value="DISCOIDIN-1 SUBUNIT A-RELATED-RELATED"/>
    <property type="match status" value="1"/>
</dbReference>
<dbReference type="GO" id="GO:0098636">
    <property type="term" value="C:protein complex involved in cell adhesion"/>
    <property type="evidence" value="ECO:0007669"/>
    <property type="project" value="TreeGrafter"/>
</dbReference>
<dbReference type="Gene3D" id="3.40.390.10">
    <property type="entry name" value="Collagenase (Catalytic Domain)"/>
    <property type="match status" value="1"/>
</dbReference>
<dbReference type="GO" id="GO:0098609">
    <property type="term" value="P:cell-cell adhesion"/>
    <property type="evidence" value="ECO:0007669"/>
    <property type="project" value="TreeGrafter"/>
</dbReference>
<organism evidence="2 3">
    <name type="scientific">Dactylonectria macrodidyma</name>
    <dbReference type="NCBI Taxonomy" id="307937"/>
    <lineage>
        <taxon>Eukaryota</taxon>
        <taxon>Fungi</taxon>
        <taxon>Dikarya</taxon>
        <taxon>Ascomycota</taxon>
        <taxon>Pezizomycotina</taxon>
        <taxon>Sordariomycetes</taxon>
        <taxon>Hypocreomycetidae</taxon>
        <taxon>Hypocreales</taxon>
        <taxon>Nectriaceae</taxon>
        <taxon>Dactylonectria</taxon>
    </lineage>
</organism>
<dbReference type="Pfam" id="PF09458">
    <property type="entry name" value="H_lectin"/>
    <property type="match status" value="3"/>
</dbReference>
<dbReference type="GO" id="GO:0070492">
    <property type="term" value="F:oligosaccharide binding"/>
    <property type="evidence" value="ECO:0007669"/>
    <property type="project" value="TreeGrafter"/>
</dbReference>
<dbReference type="InterPro" id="IPR006026">
    <property type="entry name" value="Peptidase_Metallo"/>
</dbReference>
<feature type="domain" description="Peptidase metallopeptidase" evidence="1">
    <location>
        <begin position="54"/>
        <end position="196"/>
    </location>
</feature>
<dbReference type="GO" id="GO:0006508">
    <property type="term" value="P:proteolysis"/>
    <property type="evidence" value="ECO:0007669"/>
    <property type="project" value="InterPro"/>
</dbReference>
<dbReference type="GO" id="GO:0008237">
    <property type="term" value="F:metallopeptidase activity"/>
    <property type="evidence" value="ECO:0007669"/>
    <property type="project" value="InterPro"/>
</dbReference>
<evidence type="ECO:0000313" key="3">
    <source>
        <dbReference type="Proteomes" id="UP000738349"/>
    </source>
</evidence>
<sequence length="533" mass="59411">MENIRFCTQIPVPPELQAEADMLSVQANPLNGHQITTGGLLPGLGGMESMAMPVGWMWKNGQTLRVKFLNGSEIIKSKIRLYANLWTEYANINFDFVDSGDAEIRINIDSSNASNSLIGTNNLIRKDQSVPTMNFGWLKDTSTDPEFCSVILHEFGHALGLVHEHQSPGVEIKWNKPVVYEYYWEIDHWDHATVDANLFFQYDKFSTYFTTFDPLSIMVYELPKQFTLDGFSVGANVQLSDTDKSFIGTLYPRKDIDVASFNTLEVRPADQPAQEAEKTELFSREYDQPPSLALGLTWLEVASGANVRVTAFADNIANSSADVHINTWSNTALYSAGCTWLRKASNDPQFQMGQFSTQDDHPWQDRQVKTSRQITFDRPYDETPNVIIWLNQLDISYNTVWNVRATATDVTSNGFTINIDSSDDTWLCSATAAWIAYPPSMAGVASGSYDTTSVRPESQPQLNSSGRVDFPAGAFSEAPKVLIALNSLNVDNRQNLRLKVSADSISEEGMNWHIDSWGDTTLYSAGASYIALG</sequence>
<dbReference type="GO" id="GO:0046871">
    <property type="term" value="F:N-acetylgalactosamine binding"/>
    <property type="evidence" value="ECO:0007669"/>
    <property type="project" value="TreeGrafter"/>
</dbReference>
<dbReference type="Proteomes" id="UP000738349">
    <property type="component" value="Unassembled WGS sequence"/>
</dbReference>
<gene>
    <name evidence="2" type="ORF">EDB81DRAFT_932277</name>
</gene>
<dbReference type="SUPFAM" id="SSF141086">
    <property type="entry name" value="Agglutinin HPA-like"/>
    <property type="match status" value="3"/>
</dbReference>
<dbReference type="SUPFAM" id="SSF55486">
    <property type="entry name" value="Metalloproteases ('zincins'), catalytic domain"/>
    <property type="match status" value="1"/>
</dbReference>
<dbReference type="AlphaFoldDB" id="A0A9P9F391"/>
<dbReference type="SMART" id="SM00235">
    <property type="entry name" value="ZnMc"/>
    <property type="match status" value="1"/>
</dbReference>
<name>A0A9P9F391_9HYPO</name>
<proteinExistence type="predicted"/>
<reference evidence="2" key="1">
    <citation type="journal article" date="2021" name="Nat. Commun.">
        <title>Genetic determinants of endophytism in the Arabidopsis root mycobiome.</title>
        <authorList>
            <person name="Mesny F."/>
            <person name="Miyauchi S."/>
            <person name="Thiergart T."/>
            <person name="Pickel B."/>
            <person name="Atanasova L."/>
            <person name="Karlsson M."/>
            <person name="Huettel B."/>
            <person name="Barry K.W."/>
            <person name="Haridas S."/>
            <person name="Chen C."/>
            <person name="Bauer D."/>
            <person name="Andreopoulos W."/>
            <person name="Pangilinan J."/>
            <person name="LaButti K."/>
            <person name="Riley R."/>
            <person name="Lipzen A."/>
            <person name="Clum A."/>
            <person name="Drula E."/>
            <person name="Henrissat B."/>
            <person name="Kohler A."/>
            <person name="Grigoriev I.V."/>
            <person name="Martin F.M."/>
            <person name="Hacquard S."/>
        </authorList>
    </citation>
    <scope>NUCLEOTIDE SEQUENCE</scope>
    <source>
        <strain evidence="2">MPI-CAGE-AT-0147</strain>
    </source>
</reference>
<dbReference type="OrthoDB" id="291007at2759"/>
<dbReference type="GO" id="GO:0009986">
    <property type="term" value="C:cell surface"/>
    <property type="evidence" value="ECO:0007669"/>
    <property type="project" value="TreeGrafter"/>
</dbReference>
<dbReference type="InterPro" id="IPR037221">
    <property type="entry name" value="H-type_lectin_dom_sf"/>
</dbReference>
<dbReference type="EMBL" id="JAGMUV010000006">
    <property type="protein sequence ID" value="KAH7153618.1"/>
    <property type="molecule type" value="Genomic_DNA"/>
</dbReference>
<dbReference type="GO" id="GO:0008270">
    <property type="term" value="F:zinc ion binding"/>
    <property type="evidence" value="ECO:0007669"/>
    <property type="project" value="InterPro"/>
</dbReference>
<dbReference type="InterPro" id="IPR052487">
    <property type="entry name" value="Galactose-binding_lectin"/>
</dbReference>
<dbReference type="InterPro" id="IPR019019">
    <property type="entry name" value="H-type_lectin_domain"/>
</dbReference>
<dbReference type="Gene3D" id="2.60.40.2080">
    <property type="match status" value="3"/>
</dbReference>
<comment type="caution">
    <text evidence="2">The sequence shown here is derived from an EMBL/GenBank/DDBJ whole genome shotgun (WGS) entry which is preliminary data.</text>
</comment>
<accession>A0A9P9F391</accession>
<protein>
    <recommendedName>
        <fullName evidence="1">Peptidase metallopeptidase domain-containing protein</fullName>
    </recommendedName>
</protein>
<dbReference type="InterPro" id="IPR024079">
    <property type="entry name" value="MetalloPept_cat_dom_sf"/>
</dbReference>